<dbReference type="Proteomes" id="UP000005580">
    <property type="component" value="Unassembled WGS sequence"/>
</dbReference>
<protein>
    <submittedName>
        <fullName evidence="1">Uncharacterized protein</fullName>
    </submittedName>
</protein>
<gene>
    <name evidence="1" type="ORF">HMPREF0663_11029</name>
</gene>
<name>E7RPC8_9BACT</name>
<proteinExistence type="predicted"/>
<dbReference type="STRING" id="28134.SAMN05444288_1854"/>
<evidence type="ECO:0000313" key="1">
    <source>
        <dbReference type="EMBL" id="EFZ37571.1"/>
    </source>
</evidence>
<comment type="caution">
    <text evidence="1">The sequence shown here is derived from an EMBL/GenBank/DDBJ whole genome shotgun (WGS) entry which is preliminary data.</text>
</comment>
<keyword evidence="2" id="KW-1185">Reference proteome</keyword>
<sequence length="39" mass="4804">MYQGDAWYISFLFYLDGVSMLLKGHKHTLKNSFYRYFYV</sequence>
<dbReference type="HOGENOM" id="CLU_3314778_0_0_10"/>
<dbReference type="AlphaFoldDB" id="E7RPC8"/>
<dbReference type="EMBL" id="AEPE02000003">
    <property type="protein sequence ID" value="EFZ37571.1"/>
    <property type="molecule type" value="Genomic_DNA"/>
</dbReference>
<accession>E7RPC8</accession>
<organism evidence="1 2">
    <name type="scientific">Hoylesella oralis ATCC 33269</name>
    <dbReference type="NCBI Taxonomy" id="873533"/>
    <lineage>
        <taxon>Bacteria</taxon>
        <taxon>Pseudomonadati</taxon>
        <taxon>Bacteroidota</taxon>
        <taxon>Bacteroidia</taxon>
        <taxon>Bacteroidales</taxon>
        <taxon>Prevotellaceae</taxon>
        <taxon>Hoylesella</taxon>
    </lineage>
</organism>
<reference evidence="1" key="1">
    <citation type="submission" date="2011-01" db="EMBL/GenBank/DDBJ databases">
        <authorList>
            <person name="Muzny D."/>
            <person name="Qin X."/>
            <person name="Buhay C."/>
            <person name="Dugan-Rocha S."/>
            <person name="Ding Y."/>
            <person name="Chen G."/>
            <person name="Hawes A."/>
            <person name="Holder M."/>
            <person name="Jhangiani S."/>
            <person name="Johnson A."/>
            <person name="Khan Z."/>
            <person name="Li Z."/>
            <person name="Liu W."/>
            <person name="Liu X."/>
            <person name="Perez L."/>
            <person name="Shen H."/>
            <person name="Wang Q."/>
            <person name="Watt J."/>
            <person name="Xi L."/>
            <person name="Xin Y."/>
            <person name="Zhou J."/>
            <person name="Deng J."/>
            <person name="Jiang H."/>
            <person name="Liu Y."/>
            <person name="Qu J."/>
            <person name="Song X.-Z."/>
            <person name="Zhang L."/>
            <person name="Villasana D."/>
            <person name="Johnson A."/>
            <person name="Liu J."/>
            <person name="Liyanage D."/>
            <person name="Lorensuhewa L."/>
            <person name="Robinson T."/>
            <person name="Song A."/>
            <person name="Song B.-B."/>
            <person name="Dinh H."/>
            <person name="Thornton R."/>
            <person name="Coyle M."/>
            <person name="Francisco L."/>
            <person name="Jackson L."/>
            <person name="Javaid M."/>
            <person name="Korchina V."/>
            <person name="Kovar C."/>
            <person name="Mata R."/>
            <person name="Mathew T."/>
            <person name="Ngo R."/>
            <person name="Nguyen L."/>
            <person name="Nguyen N."/>
            <person name="Okwuonu G."/>
            <person name="Ongeri F."/>
            <person name="Pham C."/>
            <person name="Simmons D."/>
            <person name="Wilczek-Boney K."/>
            <person name="Hale W."/>
            <person name="Jakkamsetti A."/>
            <person name="Pham P."/>
            <person name="Ruth R."/>
            <person name="San Lucas F."/>
            <person name="Warren J."/>
            <person name="Zhang J."/>
            <person name="Zhao Z."/>
            <person name="Zhou C."/>
            <person name="Zhu D."/>
            <person name="Lee S."/>
            <person name="Bess C."/>
            <person name="Blankenburg K."/>
            <person name="Forbes L."/>
            <person name="Fu Q."/>
            <person name="Gubbala S."/>
            <person name="Hirani K."/>
            <person name="Jayaseelan J.C."/>
            <person name="Lara F."/>
            <person name="Munidasa M."/>
            <person name="Palculict T."/>
            <person name="Patil S."/>
            <person name="Pu L.-L."/>
            <person name="Saada N."/>
            <person name="Tang L."/>
            <person name="Weissenberger G."/>
            <person name="Zhu Y."/>
            <person name="Hemphill L."/>
            <person name="Shang Y."/>
            <person name="Youmans B."/>
            <person name="Ayvaz T."/>
            <person name="Ross M."/>
            <person name="Santibanez J."/>
            <person name="Aqrawi P."/>
            <person name="Gross S."/>
            <person name="Joshi V."/>
            <person name="Fowler G."/>
            <person name="Nazareth L."/>
            <person name="Reid J."/>
            <person name="Worley K."/>
            <person name="Petrosino J."/>
            <person name="Highlander S."/>
            <person name="Gibbs R."/>
        </authorList>
    </citation>
    <scope>NUCLEOTIDE SEQUENCE [LARGE SCALE GENOMIC DNA]</scope>
    <source>
        <strain evidence="1">ATCC 33269</strain>
    </source>
</reference>
<evidence type="ECO:0000313" key="2">
    <source>
        <dbReference type="Proteomes" id="UP000005580"/>
    </source>
</evidence>